<sequence>MKRVLRSIMLCASVLAGNTIAAPFTIEIVADNDFAVFTGTESNIHHLLYQNDVTWTEQINELSSLTFNVAPGDNKFYILAMGGGTEAENISGLINGVNMTDPSVSVRMSSDIASFLTGYDSTAYFTGSNTVYAAVEDGTYDAILTDVQSAFSSPGFAWMSPTLNTTQGVIQASGFGAGYSFGSLEARLFEFDIADVNVEVPEPPLMAVLAALSLVFLRRIRCKKA</sequence>
<organism evidence="2 3">
    <name type="scientific">Alteromonas gilva</name>
    <dbReference type="NCBI Taxonomy" id="2987522"/>
    <lineage>
        <taxon>Bacteria</taxon>
        <taxon>Pseudomonadati</taxon>
        <taxon>Pseudomonadota</taxon>
        <taxon>Gammaproteobacteria</taxon>
        <taxon>Alteromonadales</taxon>
        <taxon>Alteromonadaceae</taxon>
        <taxon>Alteromonas/Salinimonas group</taxon>
        <taxon>Alteromonas</taxon>
    </lineage>
</organism>
<proteinExistence type="predicted"/>
<accession>A0ABT5L0W0</accession>
<name>A0ABT5L0W0_9ALTE</name>
<dbReference type="Proteomes" id="UP001218788">
    <property type="component" value="Unassembled WGS sequence"/>
</dbReference>
<keyword evidence="3" id="KW-1185">Reference proteome</keyword>
<feature type="chain" id="PRO_5047176899" description="PEP-CTERM sorting domain-containing protein" evidence="1">
    <location>
        <begin position="22"/>
        <end position="225"/>
    </location>
</feature>
<protein>
    <recommendedName>
        <fullName evidence="4">PEP-CTERM sorting domain-containing protein</fullName>
    </recommendedName>
</protein>
<keyword evidence="1" id="KW-0732">Signal</keyword>
<feature type="signal peptide" evidence="1">
    <location>
        <begin position="1"/>
        <end position="21"/>
    </location>
</feature>
<evidence type="ECO:0008006" key="4">
    <source>
        <dbReference type="Google" id="ProtNLM"/>
    </source>
</evidence>
<evidence type="ECO:0000313" key="3">
    <source>
        <dbReference type="Proteomes" id="UP001218788"/>
    </source>
</evidence>
<comment type="caution">
    <text evidence="2">The sequence shown here is derived from an EMBL/GenBank/DDBJ whole genome shotgun (WGS) entry which is preliminary data.</text>
</comment>
<dbReference type="RefSeq" id="WP_273639607.1">
    <property type="nucleotide sequence ID" value="NZ_JAQQXP010000001.1"/>
</dbReference>
<evidence type="ECO:0000313" key="2">
    <source>
        <dbReference type="EMBL" id="MDC8830688.1"/>
    </source>
</evidence>
<dbReference type="EMBL" id="JAQQXP010000001">
    <property type="protein sequence ID" value="MDC8830688.1"/>
    <property type="molecule type" value="Genomic_DNA"/>
</dbReference>
<gene>
    <name evidence="2" type="ORF">OIK42_07930</name>
</gene>
<evidence type="ECO:0000256" key="1">
    <source>
        <dbReference type="SAM" id="SignalP"/>
    </source>
</evidence>
<reference evidence="2 3" key="1">
    <citation type="submission" date="2022-10" db="EMBL/GenBank/DDBJ databases">
        <title>Alteromonas sp. chi3 Genome sequencing.</title>
        <authorList>
            <person name="Park S."/>
        </authorList>
    </citation>
    <scope>NUCLEOTIDE SEQUENCE [LARGE SCALE GENOMIC DNA]</scope>
    <source>
        <strain evidence="3">chi3</strain>
    </source>
</reference>